<evidence type="ECO:0000256" key="2">
    <source>
        <dbReference type="ARBA" id="ARBA00022741"/>
    </source>
</evidence>
<feature type="domain" description="ABC transporter" evidence="5">
    <location>
        <begin position="333"/>
        <end position="546"/>
    </location>
</feature>
<dbReference type="GO" id="GO:0005524">
    <property type="term" value="F:ATP binding"/>
    <property type="evidence" value="ECO:0007669"/>
    <property type="project" value="UniProtKB-KW"/>
</dbReference>
<feature type="coiled-coil region" evidence="4">
    <location>
        <begin position="252"/>
        <end position="279"/>
    </location>
</feature>
<dbReference type="PROSITE" id="PS50893">
    <property type="entry name" value="ABC_TRANSPORTER_2"/>
    <property type="match status" value="2"/>
</dbReference>
<dbReference type="GO" id="GO:0003676">
    <property type="term" value="F:nucleic acid binding"/>
    <property type="evidence" value="ECO:0007669"/>
    <property type="project" value="UniProtKB-ARBA"/>
</dbReference>
<proteinExistence type="predicted"/>
<dbReference type="PROSITE" id="PS00211">
    <property type="entry name" value="ABC_TRANSPORTER_1"/>
    <property type="match status" value="2"/>
</dbReference>
<dbReference type="Pfam" id="PF12848">
    <property type="entry name" value="ABC_tran_Xtn"/>
    <property type="match status" value="1"/>
</dbReference>
<gene>
    <name evidence="6" type="ORF">SAMN04488558_10928</name>
</gene>
<dbReference type="Pfam" id="PF00005">
    <property type="entry name" value="ABC_tran"/>
    <property type="match status" value="2"/>
</dbReference>
<dbReference type="CDD" id="cd03221">
    <property type="entry name" value="ABCF_EF-3"/>
    <property type="match status" value="2"/>
</dbReference>
<protein>
    <submittedName>
        <fullName evidence="6">ATP-binding cassette, subfamily F, member 3</fullName>
    </submittedName>
</protein>
<evidence type="ECO:0000256" key="3">
    <source>
        <dbReference type="ARBA" id="ARBA00022840"/>
    </source>
</evidence>
<dbReference type="InterPro" id="IPR032781">
    <property type="entry name" value="ABC_tran_Xtn"/>
</dbReference>
<dbReference type="InterPro" id="IPR051309">
    <property type="entry name" value="ABCF_ATPase"/>
</dbReference>
<dbReference type="PANTHER" id="PTHR42855:SF2">
    <property type="entry name" value="DRUG RESISTANCE ABC TRANSPORTER,ATP-BINDING PROTEIN"/>
    <property type="match status" value="1"/>
</dbReference>
<dbReference type="EMBL" id="FOEN01000009">
    <property type="protein sequence ID" value="SEQ36254.1"/>
    <property type="molecule type" value="Genomic_DNA"/>
</dbReference>
<name>A0A1H9FEA7_9LACT</name>
<dbReference type="Gene3D" id="3.40.50.300">
    <property type="entry name" value="P-loop containing nucleotide triphosphate hydrolases"/>
    <property type="match status" value="2"/>
</dbReference>
<dbReference type="InterPro" id="IPR017871">
    <property type="entry name" value="ABC_transporter-like_CS"/>
</dbReference>
<organism evidence="6 7">
    <name type="scientific">Ignavigranum ruoffiae</name>
    <dbReference type="NCBI Taxonomy" id="89093"/>
    <lineage>
        <taxon>Bacteria</taxon>
        <taxon>Bacillati</taxon>
        <taxon>Bacillota</taxon>
        <taxon>Bacilli</taxon>
        <taxon>Lactobacillales</taxon>
        <taxon>Aerococcaceae</taxon>
        <taxon>Ignavigranum</taxon>
    </lineage>
</organism>
<keyword evidence="2" id="KW-0547">Nucleotide-binding</keyword>
<evidence type="ECO:0000259" key="5">
    <source>
        <dbReference type="PROSITE" id="PS50893"/>
    </source>
</evidence>
<dbReference type="InterPro" id="IPR003439">
    <property type="entry name" value="ABC_transporter-like_ATP-bd"/>
</dbReference>
<dbReference type="InterPro" id="IPR027417">
    <property type="entry name" value="P-loop_NTPase"/>
</dbReference>
<dbReference type="SUPFAM" id="SSF52540">
    <property type="entry name" value="P-loop containing nucleoside triphosphate hydrolases"/>
    <property type="match status" value="2"/>
</dbReference>
<dbReference type="SMART" id="SM00382">
    <property type="entry name" value="AAA"/>
    <property type="match status" value="2"/>
</dbReference>
<keyword evidence="1" id="KW-0677">Repeat</keyword>
<dbReference type="OrthoDB" id="9760950at2"/>
<evidence type="ECO:0000256" key="4">
    <source>
        <dbReference type="SAM" id="Coils"/>
    </source>
</evidence>
<dbReference type="AlphaFoldDB" id="A0A1H9FEA7"/>
<accession>A0A1H9FEA7</accession>
<evidence type="ECO:0000256" key="1">
    <source>
        <dbReference type="ARBA" id="ARBA00022737"/>
    </source>
</evidence>
<sequence length="657" mass="74891">MILLQANNVARRFADVTLYEQVNFNIQSGDRVALVGRNGTGKSTLIEQIMGQEPLSEGEITTAKNLRIGYLEQHVAINSDRTIWDEMMSVFKDRLALRDEAETLANQLADLADRTHSPEYQQTLAHYDQIQEQMIQNNVYAIESDIRTVLHGFKFYEEDYKRPVNSLSGGQKTRLALARTLLTDYDLLILDEPTNHLDMETLAWLENYLMSYRGALLLVSHDRYFLNKVAQQVVELRHQTLHTYAGNYDYYLKEKALRQQQEQQAYDKQQEEIAKLEDFIQKNITRASTTKRAQSRRKRLEKMERIEKPLQDQQAPRIQFSAAKESGQRVIGVNNLAIGYSASEAPLARYLNLELGRQEAIAIVGPNGVGKTTLLKTILGQLPALAGDIRLGSNVQIGYYDQNVNQLDPNLTVLETLWQAHDLTDEWQIRSILGSFLFSGETVEKKVGLLSGGEKARLSLALLATNHDNTLLLDEPTNHLDIDSKEVLEDALINYDGSLLFVSHDRYFINRIANKVLEIHPEGADLYLGDYDYYQAKKAELLQIAAAQEANQEDLMQTKAAPMSQNQRSYEDSKLLRQQLRKLEKQVEDSWQSNEALELELEQIEAKMAELAQTNDSQALAQQHKEQLRVQAAIDQAVQAWEEAALNLEAFKEEHEL</sequence>
<dbReference type="STRING" id="89093.SAMN04488558_10928"/>
<evidence type="ECO:0000313" key="7">
    <source>
        <dbReference type="Proteomes" id="UP000198833"/>
    </source>
</evidence>
<feature type="domain" description="ABC transporter" evidence="5">
    <location>
        <begin position="4"/>
        <end position="263"/>
    </location>
</feature>
<feature type="coiled-coil region" evidence="4">
    <location>
        <begin position="566"/>
        <end position="621"/>
    </location>
</feature>
<dbReference type="FunFam" id="3.40.50.300:FF:000011">
    <property type="entry name" value="Putative ABC transporter ATP-binding component"/>
    <property type="match status" value="1"/>
</dbReference>
<reference evidence="6 7" key="1">
    <citation type="submission" date="2016-10" db="EMBL/GenBank/DDBJ databases">
        <authorList>
            <person name="de Groot N.N."/>
        </authorList>
    </citation>
    <scope>NUCLEOTIDE SEQUENCE [LARGE SCALE GENOMIC DNA]</scope>
    <source>
        <strain evidence="6 7">DSM 15695</strain>
    </source>
</reference>
<dbReference type="Proteomes" id="UP000198833">
    <property type="component" value="Unassembled WGS sequence"/>
</dbReference>
<evidence type="ECO:0000313" key="6">
    <source>
        <dbReference type="EMBL" id="SEQ36254.1"/>
    </source>
</evidence>
<dbReference type="InterPro" id="IPR003593">
    <property type="entry name" value="AAA+_ATPase"/>
</dbReference>
<dbReference type="PANTHER" id="PTHR42855">
    <property type="entry name" value="ABC TRANSPORTER ATP-BINDING SUBUNIT"/>
    <property type="match status" value="1"/>
</dbReference>
<keyword evidence="7" id="KW-1185">Reference proteome</keyword>
<dbReference type="RefSeq" id="WP_092572365.1">
    <property type="nucleotide sequence ID" value="NZ_CALUDV010000011.1"/>
</dbReference>
<dbReference type="FunFam" id="3.40.50.300:FF:000309">
    <property type="entry name" value="ABC transporter ATP-binding protein"/>
    <property type="match status" value="1"/>
</dbReference>
<keyword evidence="4" id="KW-0175">Coiled coil</keyword>
<dbReference type="GO" id="GO:0016887">
    <property type="term" value="F:ATP hydrolysis activity"/>
    <property type="evidence" value="ECO:0007669"/>
    <property type="project" value="InterPro"/>
</dbReference>
<keyword evidence="3 6" id="KW-0067">ATP-binding</keyword>